<dbReference type="AlphaFoldDB" id="A0A2K1JDC3"/>
<proteinExistence type="predicted"/>
<evidence type="ECO:0000313" key="2">
    <source>
        <dbReference type="EMBL" id="PNR39534.1"/>
    </source>
</evidence>
<gene>
    <name evidence="2" type="ORF">PHYPA_019812</name>
</gene>
<reference evidence="2 4" key="1">
    <citation type="journal article" date="2008" name="Science">
        <title>The Physcomitrella genome reveals evolutionary insights into the conquest of land by plants.</title>
        <authorList>
            <person name="Rensing S."/>
            <person name="Lang D."/>
            <person name="Zimmer A."/>
            <person name="Terry A."/>
            <person name="Salamov A."/>
            <person name="Shapiro H."/>
            <person name="Nishiyama T."/>
            <person name="Perroud P.-F."/>
            <person name="Lindquist E."/>
            <person name="Kamisugi Y."/>
            <person name="Tanahashi T."/>
            <person name="Sakakibara K."/>
            <person name="Fujita T."/>
            <person name="Oishi K."/>
            <person name="Shin-I T."/>
            <person name="Kuroki Y."/>
            <person name="Toyoda A."/>
            <person name="Suzuki Y."/>
            <person name="Hashimoto A."/>
            <person name="Yamaguchi K."/>
            <person name="Sugano A."/>
            <person name="Kohara Y."/>
            <person name="Fujiyama A."/>
            <person name="Anterola A."/>
            <person name="Aoki S."/>
            <person name="Ashton N."/>
            <person name="Barbazuk W.B."/>
            <person name="Barker E."/>
            <person name="Bennetzen J."/>
            <person name="Bezanilla M."/>
            <person name="Blankenship R."/>
            <person name="Cho S.H."/>
            <person name="Dutcher S."/>
            <person name="Estelle M."/>
            <person name="Fawcett J.A."/>
            <person name="Gundlach H."/>
            <person name="Hanada K."/>
            <person name="Heyl A."/>
            <person name="Hicks K.A."/>
            <person name="Hugh J."/>
            <person name="Lohr M."/>
            <person name="Mayer K."/>
            <person name="Melkozernov A."/>
            <person name="Murata T."/>
            <person name="Nelson D."/>
            <person name="Pils B."/>
            <person name="Prigge M."/>
            <person name="Reiss B."/>
            <person name="Renner T."/>
            <person name="Rombauts S."/>
            <person name="Rushton P."/>
            <person name="Sanderfoot A."/>
            <person name="Schween G."/>
            <person name="Shiu S.-H."/>
            <person name="Stueber K."/>
            <person name="Theodoulou F.L."/>
            <person name="Tu H."/>
            <person name="Van de Peer Y."/>
            <person name="Verrier P.J."/>
            <person name="Waters E."/>
            <person name="Wood A."/>
            <person name="Yang L."/>
            <person name="Cove D."/>
            <person name="Cuming A."/>
            <person name="Hasebe M."/>
            <person name="Lucas S."/>
            <person name="Mishler D.B."/>
            <person name="Reski R."/>
            <person name="Grigoriev I."/>
            <person name="Quatrano R.S."/>
            <person name="Boore J.L."/>
        </authorList>
    </citation>
    <scope>NUCLEOTIDE SEQUENCE [LARGE SCALE GENOMIC DNA]</scope>
    <source>
        <strain evidence="3 4">cv. Gransden 2004</strain>
    </source>
</reference>
<keyword evidence="1" id="KW-0472">Membrane</keyword>
<reference evidence="3" key="3">
    <citation type="submission" date="2020-12" db="UniProtKB">
        <authorList>
            <consortium name="EnsemblPlants"/>
        </authorList>
    </citation>
    <scope>IDENTIFICATION</scope>
</reference>
<dbReference type="Gramene" id="Pp3c15_16140V3.1">
    <property type="protein sequence ID" value="PAC:32929652.CDS.1"/>
    <property type="gene ID" value="Pp3c15_16140"/>
</dbReference>
<dbReference type="Proteomes" id="UP000006727">
    <property type="component" value="Chromosome 15"/>
</dbReference>
<keyword evidence="1" id="KW-0812">Transmembrane</keyword>
<evidence type="ECO:0000313" key="4">
    <source>
        <dbReference type="Proteomes" id="UP000006727"/>
    </source>
</evidence>
<evidence type="ECO:0000313" key="3">
    <source>
        <dbReference type="EnsemblPlants" id="PAC:32929652.CDS.1"/>
    </source>
</evidence>
<evidence type="ECO:0000256" key="1">
    <source>
        <dbReference type="SAM" id="Phobius"/>
    </source>
</evidence>
<sequence length="117" mass="13063">MTTASASEKTTARCRAFCGQSLAPHVRSGRDRVCQYARDYTLLSVAHSSSSLFFVFVVLSFFVFVMFFASSLSSSLPSSSSSAIFGSRLTNLVWMNESGENGRRMKRFYLQLEVIVF</sequence>
<dbReference type="EMBL" id="ABEU02000015">
    <property type="protein sequence ID" value="PNR39534.1"/>
    <property type="molecule type" value="Genomic_DNA"/>
</dbReference>
<evidence type="ECO:0008006" key="5">
    <source>
        <dbReference type="Google" id="ProtNLM"/>
    </source>
</evidence>
<dbReference type="EnsemblPlants" id="Pp3c15_16140V3.2">
    <property type="protein sequence ID" value="PAC:32929653.CDS.1"/>
    <property type="gene ID" value="Pp3c15_16140"/>
</dbReference>
<dbReference type="EnsemblPlants" id="Pp3c15_16140V3.1">
    <property type="protein sequence ID" value="PAC:32929652.CDS.1"/>
    <property type="gene ID" value="Pp3c15_16140"/>
</dbReference>
<dbReference type="Gramene" id="Pp3c15_16140V3.2">
    <property type="protein sequence ID" value="PAC:32929653.CDS.1"/>
    <property type="gene ID" value="Pp3c15_16140"/>
</dbReference>
<accession>A0A2K1JDC3</accession>
<feature type="transmembrane region" description="Helical" evidence="1">
    <location>
        <begin position="52"/>
        <end position="72"/>
    </location>
</feature>
<reference evidence="2 4" key="2">
    <citation type="journal article" date="2018" name="Plant J.">
        <title>The Physcomitrella patens chromosome-scale assembly reveals moss genome structure and evolution.</title>
        <authorList>
            <person name="Lang D."/>
            <person name="Ullrich K.K."/>
            <person name="Murat F."/>
            <person name="Fuchs J."/>
            <person name="Jenkins J."/>
            <person name="Haas F.B."/>
            <person name="Piednoel M."/>
            <person name="Gundlach H."/>
            <person name="Van Bel M."/>
            <person name="Meyberg R."/>
            <person name="Vives C."/>
            <person name="Morata J."/>
            <person name="Symeonidi A."/>
            <person name="Hiss M."/>
            <person name="Muchero W."/>
            <person name="Kamisugi Y."/>
            <person name="Saleh O."/>
            <person name="Blanc G."/>
            <person name="Decker E.L."/>
            <person name="van Gessel N."/>
            <person name="Grimwood J."/>
            <person name="Hayes R.D."/>
            <person name="Graham S.W."/>
            <person name="Gunter L.E."/>
            <person name="McDaniel S.F."/>
            <person name="Hoernstein S.N.W."/>
            <person name="Larsson A."/>
            <person name="Li F.W."/>
            <person name="Perroud P.F."/>
            <person name="Phillips J."/>
            <person name="Ranjan P."/>
            <person name="Rokshar D.S."/>
            <person name="Rothfels C.J."/>
            <person name="Schneider L."/>
            <person name="Shu S."/>
            <person name="Stevenson D.W."/>
            <person name="Thummler F."/>
            <person name="Tillich M."/>
            <person name="Villarreal Aguilar J.C."/>
            <person name="Widiez T."/>
            <person name="Wong G.K."/>
            <person name="Wymore A."/>
            <person name="Zhang Y."/>
            <person name="Zimmer A.D."/>
            <person name="Quatrano R.S."/>
            <person name="Mayer K.F.X."/>
            <person name="Goodstein D."/>
            <person name="Casacuberta J.M."/>
            <person name="Vandepoele K."/>
            <person name="Reski R."/>
            <person name="Cuming A.C."/>
            <person name="Tuskan G.A."/>
            <person name="Maumus F."/>
            <person name="Salse J."/>
            <person name="Schmutz J."/>
            <person name="Rensing S.A."/>
        </authorList>
    </citation>
    <scope>NUCLEOTIDE SEQUENCE [LARGE SCALE GENOMIC DNA]</scope>
    <source>
        <strain evidence="3 4">cv. Gransden 2004</strain>
    </source>
</reference>
<keyword evidence="4" id="KW-1185">Reference proteome</keyword>
<protein>
    <recommendedName>
        <fullName evidence="5">Transmembrane protein</fullName>
    </recommendedName>
</protein>
<keyword evidence="1" id="KW-1133">Transmembrane helix</keyword>
<name>A0A2K1JDC3_PHYPA</name>
<organism evidence="2">
    <name type="scientific">Physcomitrium patens</name>
    <name type="common">Spreading-leaved earth moss</name>
    <name type="synonym">Physcomitrella patens</name>
    <dbReference type="NCBI Taxonomy" id="3218"/>
    <lineage>
        <taxon>Eukaryota</taxon>
        <taxon>Viridiplantae</taxon>
        <taxon>Streptophyta</taxon>
        <taxon>Embryophyta</taxon>
        <taxon>Bryophyta</taxon>
        <taxon>Bryophytina</taxon>
        <taxon>Bryopsida</taxon>
        <taxon>Funariidae</taxon>
        <taxon>Funariales</taxon>
        <taxon>Funariaceae</taxon>
        <taxon>Physcomitrium</taxon>
    </lineage>
</organism>
<dbReference type="InParanoid" id="A0A2K1JDC3"/>
<dbReference type="PaxDb" id="3218-PP1S248_9V6.1"/>